<dbReference type="KEGG" id="erc:Ecym_1233"/>
<dbReference type="GeneID" id="11471372"/>
<evidence type="ECO:0000313" key="5">
    <source>
        <dbReference type="Proteomes" id="UP000006790"/>
    </source>
</evidence>
<keyword evidence="5" id="KW-1185">Reference proteome</keyword>
<evidence type="ECO:0000256" key="1">
    <source>
        <dbReference type="ARBA" id="ARBA00004173"/>
    </source>
</evidence>
<gene>
    <name evidence="4" type="ordered locus">Ecym_1233</name>
</gene>
<sequence>MVKGKPLEILRHLPRVPTTQYLSLEELRTDIFFSGYRPMVYPVKQNPLFRSSKNILESSIGKGLGRDKDKGNAGNGCSGASSVRGHG</sequence>
<keyword evidence="2" id="KW-0496">Mitochondrion</keyword>
<evidence type="ECO:0000256" key="2">
    <source>
        <dbReference type="ARBA" id="ARBA00023128"/>
    </source>
</evidence>
<reference evidence="5" key="1">
    <citation type="journal article" date="2012" name="G3 (Bethesda)">
        <title>Pichia sorbitophila, an interspecies yeast hybrid reveals early steps of genome resolution following polyploidization.</title>
        <authorList>
            <person name="Leh Louis V."/>
            <person name="Despons L."/>
            <person name="Friedrich A."/>
            <person name="Martin T."/>
            <person name="Durrens P."/>
            <person name="Casaregola S."/>
            <person name="Neuveglise C."/>
            <person name="Fairhead C."/>
            <person name="Marck C."/>
            <person name="Cruz J.A."/>
            <person name="Straub M.L."/>
            <person name="Kugler V."/>
            <person name="Sacerdot C."/>
            <person name="Uzunov Z."/>
            <person name="Thierry A."/>
            <person name="Weiss S."/>
            <person name="Bleykasten C."/>
            <person name="De Montigny J."/>
            <person name="Jacques N."/>
            <person name="Jung P."/>
            <person name="Lemaire M."/>
            <person name="Mallet S."/>
            <person name="Morel G."/>
            <person name="Richard G.F."/>
            <person name="Sarkar A."/>
            <person name="Savel G."/>
            <person name="Schacherer J."/>
            <person name="Seret M.L."/>
            <person name="Talla E."/>
            <person name="Samson G."/>
            <person name="Jubin C."/>
            <person name="Poulain J."/>
            <person name="Vacherie B."/>
            <person name="Barbe V."/>
            <person name="Pelletier E."/>
            <person name="Sherman D.J."/>
            <person name="Westhof E."/>
            <person name="Weissenbach J."/>
            <person name="Baret P.V."/>
            <person name="Wincker P."/>
            <person name="Gaillardin C."/>
            <person name="Dujon B."/>
            <person name="Souciet J.L."/>
        </authorList>
    </citation>
    <scope>NUCLEOTIDE SEQUENCE [LARGE SCALE GENOMIC DNA]</scope>
    <source>
        <strain evidence="5">CBS 270.75 / DBVPG 7215 / KCTC 17166 / NRRL Y-17582</strain>
    </source>
</reference>
<dbReference type="HOGENOM" id="CLU_2637617_0_0_1"/>
<feature type="region of interest" description="Disordered" evidence="3">
    <location>
        <begin position="60"/>
        <end position="87"/>
    </location>
</feature>
<evidence type="ECO:0000313" key="4">
    <source>
        <dbReference type="EMBL" id="AET37479.1"/>
    </source>
</evidence>
<dbReference type="GO" id="GO:0005739">
    <property type="term" value="C:mitochondrion"/>
    <property type="evidence" value="ECO:0007669"/>
    <property type="project" value="UniProtKB-SubCell"/>
</dbReference>
<dbReference type="InterPro" id="IPR014804">
    <property type="entry name" value="Pet20-like"/>
</dbReference>
<dbReference type="OrthoDB" id="3992052at2759"/>
<accession>G8JN15</accession>
<organism evidence="4 5">
    <name type="scientific">Eremothecium cymbalariae (strain CBS 270.75 / DBVPG 7215 / KCTC 17166 / NRRL Y-17582)</name>
    <name type="common">Yeast</name>
    <dbReference type="NCBI Taxonomy" id="931890"/>
    <lineage>
        <taxon>Eukaryota</taxon>
        <taxon>Fungi</taxon>
        <taxon>Dikarya</taxon>
        <taxon>Ascomycota</taxon>
        <taxon>Saccharomycotina</taxon>
        <taxon>Saccharomycetes</taxon>
        <taxon>Saccharomycetales</taxon>
        <taxon>Saccharomycetaceae</taxon>
        <taxon>Eremothecium</taxon>
    </lineage>
</organism>
<name>G8JN15_ERECY</name>
<dbReference type="Proteomes" id="UP000006790">
    <property type="component" value="Chromosome 1"/>
</dbReference>
<comment type="subcellular location">
    <subcellularLocation>
        <location evidence="1">Mitochondrion</location>
    </subcellularLocation>
</comment>
<dbReference type="InParanoid" id="G8JN15"/>
<dbReference type="RefSeq" id="XP_003644296.1">
    <property type="nucleotide sequence ID" value="XM_003644248.1"/>
</dbReference>
<dbReference type="AlphaFoldDB" id="G8JN15"/>
<dbReference type="Pfam" id="PF08692">
    <property type="entry name" value="Pet20"/>
    <property type="match status" value="1"/>
</dbReference>
<feature type="compositionally biased region" description="Low complexity" evidence="3">
    <location>
        <begin position="78"/>
        <end position="87"/>
    </location>
</feature>
<dbReference type="EMBL" id="CP002497">
    <property type="protein sequence ID" value="AET37479.1"/>
    <property type="molecule type" value="Genomic_DNA"/>
</dbReference>
<evidence type="ECO:0000256" key="3">
    <source>
        <dbReference type="SAM" id="MobiDB-lite"/>
    </source>
</evidence>
<dbReference type="eggNOG" id="ENOG502S2RD">
    <property type="taxonomic scope" value="Eukaryota"/>
</dbReference>
<proteinExistence type="predicted"/>
<protein>
    <submittedName>
        <fullName evidence="4">Uncharacterized protein</fullName>
    </submittedName>
</protein>